<organism evidence="5 6">
    <name type="scientific">Meloidogyne incognita</name>
    <name type="common">Southern root-knot nematode worm</name>
    <name type="synonym">Oxyuris incognita</name>
    <dbReference type="NCBI Taxonomy" id="6306"/>
    <lineage>
        <taxon>Eukaryota</taxon>
        <taxon>Metazoa</taxon>
        <taxon>Ecdysozoa</taxon>
        <taxon>Nematoda</taxon>
        <taxon>Chromadorea</taxon>
        <taxon>Rhabditida</taxon>
        <taxon>Tylenchina</taxon>
        <taxon>Tylenchomorpha</taxon>
        <taxon>Tylenchoidea</taxon>
        <taxon>Meloidogynidae</taxon>
        <taxon>Meloidogyninae</taxon>
        <taxon>Meloidogyne</taxon>
        <taxon>Meloidogyne incognita group</taxon>
    </lineage>
</organism>
<dbReference type="InterPro" id="IPR021109">
    <property type="entry name" value="Peptidase_aspartic_dom_sf"/>
</dbReference>
<evidence type="ECO:0000256" key="1">
    <source>
        <dbReference type="ARBA" id="ARBA00022737"/>
    </source>
</evidence>
<dbReference type="Proteomes" id="UP000887563">
    <property type="component" value="Unplaced"/>
</dbReference>
<feature type="region of interest" description="Disordered" evidence="3">
    <location>
        <begin position="276"/>
        <end position="297"/>
    </location>
</feature>
<feature type="compositionally biased region" description="Polar residues" evidence="3">
    <location>
        <begin position="282"/>
        <end position="297"/>
    </location>
</feature>
<accession>A0A914LK81</accession>
<proteinExistence type="predicted"/>
<keyword evidence="2" id="KW-0175">Coiled coil</keyword>
<reference evidence="6" key="1">
    <citation type="submission" date="2022-11" db="UniProtKB">
        <authorList>
            <consortium name="WormBaseParasite"/>
        </authorList>
    </citation>
    <scope>IDENTIFICATION</scope>
</reference>
<feature type="region of interest" description="Disordered" evidence="3">
    <location>
        <begin position="717"/>
        <end position="839"/>
    </location>
</feature>
<feature type="coiled-coil region" evidence="2">
    <location>
        <begin position="219"/>
        <end position="269"/>
    </location>
</feature>
<keyword evidence="4" id="KW-0472">Membrane</keyword>
<dbReference type="PANTHER" id="PTHR24637:SF421">
    <property type="entry name" value="CUTICLE COLLAGEN DPY-2"/>
    <property type="match status" value="1"/>
</dbReference>
<evidence type="ECO:0000256" key="2">
    <source>
        <dbReference type="SAM" id="Coils"/>
    </source>
</evidence>
<protein>
    <submittedName>
        <fullName evidence="6">Peptidase A2 domain-containing protein</fullName>
    </submittedName>
</protein>
<evidence type="ECO:0000313" key="5">
    <source>
        <dbReference type="Proteomes" id="UP000887563"/>
    </source>
</evidence>
<feature type="region of interest" description="Disordered" evidence="3">
    <location>
        <begin position="855"/>
        <end position="874"/>
    </location>
</feature>
<name>A0A914LK81_MELIC</name>
<feature type="compositionally biased region" description="Basic and acidic residues" evidence="3">
    <location>
        <begin position="1622"/>
        <end position="1666"/>
    </location>
</feature>
<evidence type="ECO:0000256" key="3">
    <source>
        <dbReference type="SAM" id="MobiDB-lite"/>
    </source>
</evidence>
<keyword evidence="4" id="KW-1133">Transmembrane helix</keyword>
<feature type="compositionally biased region" description="Basic residues" evidence="3">
    <location>
        <begin position="1612"/>
        <end position="1621"/>
    </location>
</feature>
<keyword evidence="4" id="KW-0812">Transmembrane</keyword>
<dbReference type="PANTHER" id="PTHR24637">
    <property type="entry name" value="COLLAGEN"/>
    <property type="match status" value="1"/>
</dbReference>
<feature type="transmembrane region" description="Helical" evidence="4">
    <location>
        <begin position="1172"/>
        <end position="1191"/>
    </location>
</feature>
<feature type="transmembrane region" description="Helical" evidence="4">
    <location>
        <begin position="1146"/>
        <end position="1166"/>
    </location>
</feature>
<evidence type="ECO:0000313" key="6">
    <source>
        <dbReference type="WBParaSite" id="Minc3s00598g14878"/>
    </source>
</evidence>
<keyword evidence="1" id="KW-0677">Repeat</keyword>
<feature type="compositionally biased region" description="Low complexity" evidence="3">
    <location>
        <begin position="724"/>
        <end position="734"/>
    </location>
</feature>
<feature type="region of interest" description="Disordered" evidence="3">
    <location>
        <begin position="1"/>
        <end position="22"/>
    </location>
</feature>
<keyword evidence="5" id="KW-1185">Reference proteome</keyword>
<feature type="compositionally biased region" description="Basic and acidic residues" evidence="3">
    <location>
        <begin position="9"/>
        <end position="20"/>
    </location>
</feature>
<feature type="region of interest" description="Disordered" evidence="3">
    <location>
        <begin position="1593"/>
        <end position="1670"/>
    </location>
</feature>
<feature type="compositionally biased region" description="Basic and acidic residues" evidence="3">
    <location>
        <begin position="1518"/>
        <end position="1537"/>
    </location>
</feature>
<dbReference type="CDD" id="cd00303">
    <property type="entry name" value="retropepsin_like"/>
    <property type="match status" value="1"/>
</dbReference>
<dbReference type="WBParaSite" id="Minc3s00598g14878">
    <property type="protein sequence ID" value="Minc3s00598g14878"/>
    <property type="gene ID" value="Minc3s00598g14878"/>
</dbReference>
<dbReference type="Pfam" id="PF01391">
    <property type="entry name" value="Collagen"/>
    <property type="match status" value="2"/>
</dbReference>
<evidence type="ECO:0000256" key="4">
    <source>
        <dbReference type="SAM" id="Phobius"/>
    </source>
</evidence>
<dbReference type="Gene3D" id="2.40.70.10">
    <property type="entry name" value="Acid Proteases"/>
    <property type="match status" value="1"/>
</dbReference>
<dbReference type="SUPFAM" id="SSF50630">
    <property type="entry name" value="Acid proteases"/>
    <property type="match status" value="1"/>
</dbReference>
<sequence>MEEEVGTDDDMHTADEEGKTPIKKVARQLNERELQQKLATLEKEIAKLGINRMREGLPLPEFYSGIEDFEAYLRRFNKIATAHQWSGTRCTQILPLYLLEEARAIYDSLGADSKNTWKGLTDALAIKLKKLNTKESACRMLTNRKQKSNESIIEFTQVIRGLINKAFPENSFKKVVLETEEARTQRIKDWRDDLAKDYFKNGIKLEIKEKLAFITTDTLEDTINQAKQIEEVQNALKEDRMRSYQNKLSEKAILEVNAVRDQVNELKEQVDRRMPTQPVRGNYNNWRGNFNTRGNWNQRNNYNREQYSNNRNNFQNYNNWRGANFNRGRGTVRWGQRRGAGSFNSNKIPINNPRNFGAGASNSARINSLAMPYITIMMLLMFCQGICGQYQICPKDKIGESIDFPSPQDCTLSLTHQMEIKNVTLFLPKLVPRYFPIYRCWMERQVKCTDAILFYREDLPVKKERFSLSPESCWNLYKSTKLKRINEVLWSIIFYNDLKYAWFGQQCVMDRHYFLEEGEGALMNKRFETSFGVSKSVEAHTINGSFTDKEKLFSVIVWNAPSEDYIYTHYSFGPVQAEIFYKNNSINGLVKINELQYVFAPSENITKSSDVLGVPDEAWPMDNDVYILILNTTERIIQKRQVTKKQNFRRTTTTTTTTTLIPPTIKPIKTTTRPILTTKKPILSTTTTPIHNKRMHTTPTIDPNYRLPVQQQIKNNYLKGDRGLPGPDGRPGAPGEKGDMGYTGPRGMKGAPGEKGDMGYTGPRGSKGASGQDAAPGLKGDIGIPGRPGKEGLPGLNGKDGLDGLQGPQGPIGPKGDKGSSGINGKNGLPGPKGEPGNWDENFKILSTLSPLNKRELFDPEEAQKERDNKIKNNHEKSRLNYLSWEEAQAREQIMREQWKSTCQNRNQQLEIAKIIAETNPTKAARYLYGRTDLIAFLESGIKLKWNLGLCTPVNVEEIIWDQKVEDKCFELLPVKIRGKLLFAAPGSPDLLMESKTKSCEEQPIILNKTKLLNFDQEQHSLKIKPIIDVKTGILFKAGNKFEEEKAEAKDIQKFSDLIHQSMTLPEDIKQPEVEDVLSEIFGLPKILKEKGSNVTGEVFENLKENLEAGLEKGKEVAKDITEKGSEIISDAKEFIEDKWTFMQRLYWILMAFLILSALLVITYLFWKFRALFSLIWKGIMIGRTVIKFFFGGKEGSHERKEIKVNAIEMEELNPKPSAPTLNDLEEKAYILDYIPSVCSVKSRKRCYVEVLFGGKIQKALIDCGADISYCGESVASRCGLKINSKDVPMAWAANSTPITFLGSAMVTIEIGGSTMRWPFLVSEDKSCPGGLVIGTDLMEEKEEIKLNFKNKTIQLGEDILPMIAAMEYVELPKRQIEDPLQGAHLGINHKRVAGDTNLEQSDSDGEDRIQINSVTNSLGLTAPNKTNAITHNSSFEEDTKKFTNTHATTETNLNINFQIKKDLIKSKNNIILKMPNSNSTSSSIIIEQQNKLPWHFEDVSSPELSEDEERIMPYSKEDKGKEKDKKIAKNIEDNKSRSAGVKRKKEEQEIANSVDWEMAYRLKRIRSKYEDDMLTKHNDIWKEILKKGDQFHSKIQDKLDKERKALEKERKEKKKGRKNEKKQTRKEAETEAEIVKKKLDDGKKKPREAEMKNEGDTKPKEKKTGVGDFAKFASRVVQRAVVDKIDDVVPEELPEDKEKIIKKKEEEEKLLKLGKYQEKMKSRRKDFDEEFVARGYKTREYSMSPVRRSVVGYIDEKDKKDKMGKIKAKENKKVEITTKEIGVNTVFNTLVFNRILENLDEVQEFLTLKPTAK</sequence>
<feature type="compositionally biased region" description="Basic and acidic residues" evidence="3">
    <location>
        <begin position="1593"/>
        <end position="1611"/>
    </location>
</feature>
<feature type="region of interest" description="Disordered" evidence="3">
    <location>
        <begin position="1518"/>
        <end position="1549"/>
    </location>
</feature>
<dbReference type="InterPro" id="IPR008160">
    <property type="entry name" value="Collagen"/>
</dbReference>
<feature type="coiled-coil region" evidence="2">
    <location>
        <begin position="24"/>
        <end position="51"/>
    </location>
</feature>